<dbReference type="Proteomes" id="UP000464912">
    <property type="component" value="Chromosome"/>
</dbReference>
<dbReference type="GO" id="GO:0003688">
    <property type="term" value="F:DNA replication origin binding"/>
    <property type="evidence" value="ECO:0007669"/>
    <property type="project" value="TreeGrafter"/>
</dbReference>
<dbReference type="GO" id="GO:0005886">
    <property type="term" value="C:plasma membrane"/>
    <property type="evidence" value="ECO:0007669"/>
    <property type="project" value="TreeGrafter"/>
</dbReference>
<organism evidence="1 2">
    <name type="scientific">Neorickettsia findlayensis</name>
    <dbReference type="NCBI Taxonomy" id="2686014"/>
    <lineage>
        <taxon>Bacteria</taxon>
        <taxon>Pseudomonadati</taxon>
        <taxon>Pseudomonadota</taxon>
        <taxon>Alphaproteobacteria</taxon>
        <taxon>Rickettsiales</taxon>
        <taxon>Anaplasmataceae</taxon>
        <taxon>Neorickettsia</taxon>
    </lineage>
</organism>
<dbReference type="InterPro" id="IPR027417">
    <property type="entry name" value="P-loop_NTPase"/>
</dbReference>
<name>A0A6P1G957_9RICK</name>
<dbReference type="SUPFAM" id="SSF52540">
    <property type="entry name" value="P-loop containing nucleoside triphosphate hydrolases"/>
    <property type="match status" value="1"/>
</dbReference>
<gene>
    <name evidence="1" type="ORF">GP480_00710</name>
</gene>
<dbReference type="Gene3D" id="3.40.50.300">
    <property type="entry name" value="P-loop containing nucleotide triphosphate hydrolases"/>
    <property type="match status" value="1"/>
</dbReference>
<dbReference type="AlphaFoldDB" id="A0A6P1G957"/>
<proteinExistence type="predicted"/>
<dbReference type="EMBL" id="CP047224">
    <property type="protein sequence ID" value="QHD64986.1"/>
    <property type="molecule type" value="Genomic_DNA"/>
</dbReference>
<dbReference type="KEGG" id="nef:GP480_00710"/>
<reference evidence="1 2" key="1">
    <citation type="journal article" date="2020" name="MBio">
        <title>Erratum for Teymournejad et al., 'Isolation and Molecular Analysis of a Novel Neorickettsia Species That Causes Potomac Horse Fever'.</title>
        <authorList>
            <person name="Teymournejad O."/>
            <person name="Lin M."/>
            <person name="Bekebrede H."/>
            <person name="Kamr A."/>
            <person name="Toribio R.E."/>
            <person name="Arroyo L.G."/>
            <person name="Baird J.D."/>
            <person name="Rikihisa Y."/>
        </authorList>
    </citation>
    <scope>NUCLEOTIDE SEQUENCE [LARGE SCALE GENOMIC DNA]</scope>
    <source>
        <strain evidence="1 2">Fin17</strain>
    </source>
</reference>
<dbReference type="RefSeq" id="WP_160094954.1">
    <property type="nucleotide sequence ID" value="NZ_CP047224.1"/>
</dbReference>
<dbReference type="PANTHER" id="PTHR30050">
    <property type="entry name" value="CHROMOSOMAL REPLICATION INITIATOR PROTEIN DNAA"/>
    <property type="match status" value="1"/>
</dbReference>
<evidence type="ECO:0000313" key="1">
    <source>
        <dbReference type="EMBL" id="QHD64986.1"/>
    </source>
</evidence>
<protein>
    <submittedName>
        <fullName evidence="1">Uncharacterized protein</fullName>
    </submittedName>
</protein>
<dbReference type="Gene3D" id="1.10.8.60">
    <property type="match status" value="1"/>
</dbReference>
<evidence type="ECO:0000313" key="2">
    <source>
        <dbReference type="Proteomes" id="UP000464912"/>
    </source>
</evidence>
<keyword evidence="2" id="KW-1185">Reference proteome</keyword>
<sequence>MKQLILIDNQVRENTYSAADYFVSESNLYIYKSLVETPSNKKPIVLKGHSKSGKTHIGRVWASKHSADILSNLPDQAHLAIHNHCFIDDIDKLTTQEEIEALLHIYNSAVENGKILLMTTRSLDFSDVLPDLSSRLRSSITYSIPPPDDELLRVVTRKQFYLYQTRVSENVVNLVLQRVDRSLEAVVEFVALLNREALHKGKPISARLFRETSASASKERHSQQ</sequence>
<reference evidence="1 2" key="2">
    <citation type="journal article" date="2020" name="MBio">
        <title>Isolation and Molecular Analysis of a Novel Neorickettsia Species That Causes Potomac Horse Fever.</title>
        <authorList>
            <person name="Teymournejad O."/>
            <person name="Lin M."/>
            <person name="Bekebrede H."/>
            <person name="Kamr A."/>
            <person name="Toribio R.E."/>
            <person name="Arroyo L.G."/>
            <person name="Baird J.D."/>
            <person name="Rikihisa Y."/>
        </authorList>
    </citation>
    <scope>NUCLEOTIDE SEQUENCE [LARGE SCALE GENOMIC DNA]</scope>
    <source>
        <strain evidence="1 2">Fin17</strain>
    </source>
</reference>
<dbReference type="GO" id="GO:0006270">
    <property type="term" value="P:DNA replication initiation"/>
    <property type="evidence" value="ECO:0007669"/>
    <property type="project" value="TreeGrafter"/>
</dbReference>
<dbReference type="PANTHER" id="PTHR30050:SF5">
    <property type="entry name" value="DNAA REGULATORY INACTIVATOR HDA"/>
    <property type="match status" value="1"/>
</dbReference>
<accession>A0A6P1G957</accession>